<accession>A0A428RQC7</accession>
<evidence type="ECO:0000256" key="10">
    <source>
        <dbReference type="ARBA" id="ARBA00023136"/>
    </source>
</evidence>
<protein>
    <recommendedName>
        <fullName evidence="18">AAA+ ATPase domain-containing protein</fullName>
    </recommendedName>
</protein>
<reference evidence="16 17" key="1">
    <citation type="submission" date="2017-06" db="EMBL/GenBank/DDBJ databases">
        <title>Cmopartive genomic analysis of Ambrosia Fusariam Clade fungi.</title>
        <authorList>
            <person name="Stajich J.E."/>
            <person name="Carrillo J."/>
            <person name="Kijimoto T."/>
            <person name="Eskalen A."/>
            <person name="O'Donnell K."/>
            <person name="Kasson M."/>
        </authorList>
    </citation>
    <scope>NUCLEOTIDE SEQUENCE [LARGE SCALE GENOMIC DNA]</scope>
    <source>
        <strain evidence="16 17">NRRL 20438</strain>
    </source>
</reference>
<dbReference type="InterPro" id="IPR003959">
    <property type="entry name" value="ATPase_AAA_core"/>
</dbReference>
<feature type="domain" description="AAA+ ATPase" evidence="14">
    <location>
        <begin position="499"/>
        <end position="654"/>
    </location>
</feature>
<feature type="domain" description="BCS1 N-terminal" evidence="15">
    <location>
        <begin position="256"/>
        <end position="466"/>
    </location>
</feature>
<evidence type="ECO:0000259" key="14">
    <source>
        <dbReference type="SMART" id="SM00382"/>
    </source>
</evidence>
<keyword evidence="6" id="KW-0378">Hydrolase</keyword>
<evidence type="ECO:0000259" key="15">
    <source>
        <dbReference type="SMART" id="SM01024"/>
    </source>
</evidence>
<evidence type="ECO:0000256" key="1">
    <source>
        <dbReference type="ARBA" id="ARBA00004434"/>
    </source>
</evidence>
<evidence type="ECO:0000256" key="2">
    <source>
        <dbReference type="ARBA" id="ARBA00007448"/>
    </source>
</evidence>
<keyword evidence="9" id="KW-0496">Mitochondrion</keyword>
<evidence type="ECO:0000256" key="11">
    <source>
        <dbReference type="ARBA" id="ARBA00048778"/>
    </source>
</evidence>
<comment type="similarity">
    <text evidence="2">Belongs to the AAA ATPase family. BCS1 subfamily.</text>
</comment>
<dbReference type="InterPro" id="IPR050747">
    <property type="entry name" value="Mitochondrial_chaperone_BCS1"/>
</dbReference>
<evidence type="ECO:0000256" key="12">
    <source>
        <dbReference type="SAM" id="MobiDB-lite"/>
    </source>
</evidence>
<dbReference type="PROSITE" id="PS00674">
    <property type="entry name" value="AAA"/>
    <property type="match status" value="1"/>
</dbReference>
<dbReference type="SMART" id="SM00382">
    <property type="entry name" value="AAA"/>
    <property type="match status" value="1"/>
</dbReference>
<dbReference type="InterPro" id="IPR003960">
    <property type="entry name" value="ATPase_AAA_CS"/>
</dbReference>
<comment type="catalytic activity">
    <reaction evidence="11">
        <text>ATP + H2O = ADP + phosphate + H(+)</text>
        <dbReference type="Rhea" id="RHEA:13065"/>
        <dbReference type="ChEBI" id="CHEBI:15377"/>
        <dbReference type="ChEBI" id="CHEBI:15378"/>
        <dbReference type="ChEBI" id="CHEBI:30616"/>
        <dbReference type="ChEBI" id="CHEBI:43474"/>
        <dbReference type="ChEBI" id="CHEBI:456216"/>
    </reaction>
    <physiologicalReaction direction="left-to-right" evidence="11">
        <dbReference type="Rhea" id="RHEA:13066"/>
    </physiologicalReaction>
</comment>
<dbReference type="GO" id="GO:0016887">
    <property type="term" value="F:ATP hydrolysis activity"/>
    <property type="evidence" value="ECO:0007669"/>
    <property type="project" value="InterPro"/>
</dbReference>
<sequence length="755" mass="84214">MAMCEQSGEARLFAELDEFGLSSGEPPEELYSGAFSEGENHSLPLTDGEVGDICESQPPCVVLRYATLDINEAASKPSLPTTMDAIQLQEEWEARILKFFDDRGYAVTSRDCLEATPYSEVWYGLETLMRMFRPENLDSSQDAFYDEARCGTGLHMQHSVKGRQIAILHIVVGYSLISLDILFAQMDPLSMASWPPFLQAIYANSSSLNSTAPFPAAIMDALLSSTAAASPLLEVIIFVYRRIGEQLGLDPSTLLALLGSLWVLYRIYTQSLSIIDTMLDKYMRCSVTVRKGDLIYDQLMQLLSVNLTTACRHLTIETQWKSVWDEVGDENDAFAKSLAAPIANGRDGSPKLHNFAGQAAQSSHRYVPSIGTTKCWYNNVCFTVIRKTVTIGSMFGVGDAEELKVVCPGRSMEPINRLIADAKRASLKDARLKTTIYQPQMKANGPEGPRVWKMGAKRPVRPMETVILEQAEKHRVLMDMNEFLDPRAYQWYASRGIPLRRGYLLHGPPGTGKSSFSFALAGSFGIPIYVINLQDSTLNEESLVYLLTQLPRRCIILLEDIDTAGLRRPENESEDEIVSKAKKKRRQGKKRSSSVIAHDMPERISLSALLNAIDGVASHEGRVLIMTTNKPEDLDEALVRPGRIDMQVTFKLASRKQATELFIRMYSGFQPKFEKVETTEDETKHIVAADRGEELGSLSEEFGKLIPEEVFSPAEIQGFLLKRKDDPSKALAEVADWIKAFVQQKESKSKVTTVQ</sequence>
<keyword evidence="8 13" id="KW-1133">Transmembrane helix</keyword>
<keyword evidence="3 13" id="KW-0812">Transmembrane</keyword>
<evidence type="ECO:0000256" key="6">
    <source>
        <dbReference type="ARBA" id="ARBA00022801"/>
    </source>
</evidence>
<keyword evidence="7" id="KW-0067">ATP-binding</keyword>
<evidence type="ECO:0000313" key="16">
    <source>
        <dbReference type="EMBL" id="RSL79792.1"/>
    </source>
</evidence>
<dbReference type="Proteomes" id="UP000288429">
    <property type="component" value="Unassembled WGS sequence"/>
</dbReference>
<feature type="transmembrane region" description="Helical" evidence="13">
    <location>
        <begin position="165"/>
        <end position="186"/>
    </location>
</feature>
<dbReference type="AlphaFoldDB" id="A0A428RQC7"/>
<dbReference type="Pfam" id="PF08740">
    <property type="entry name" value="BCS1_N"/>
    <property type="match status" value="1"/>
</dbReference>
<name>A0A428RQC7_9HYPO</name>
<proteinExistence type="inferred from homology"/>
<evidence type="ECO:0000256" key="9">
    <source>
        <dbReference type="ARBA" id="ARBA00023128"/>
    </source>
</evidence>
<evidence type="ECO:0000256" key="5">
    <source>
        <dbReference type="ARBA" id="ARBA00022792"/>
    </source>
</evidence>
<comment type="subcellular location">
    <subcellularLocation>
        <location evidence="1">Mitochondrion inner membrane</location>
        <topology evidence="1">Single-pass membrane protein</topology>
    </subcellularLocation>
</comment>
<comment type="caution">
    <text evidence="16">The sequence shown here is derived from an EMBL/GenBank/DDBJ whole genome shotgun (WGS) entry which is preliminary data.</text>
</comment>
<evidence type="ECO:0000256" key="8">
    <source>
        <dbReference type="ARBA" id="ARBA00022989"/>
    </source>
</evidence>
<evidence type="ECO:0000256" key="13">
    <source>
        <dbReference type="SAM" id="Phobius"/>
    </source>
</evidence>
<dbReference type="SUPFAM" id="SSF52540">
    <property type="entry name" value="P-loop containing nucleoside triphosphate hydrolases"/>
    <property type="match status" value="1"/>
</dbReference>
<evidence type="ECO:0000256" key="3">
    <source>
        <dbReference type="ARBA" id="ARBA00022692"/>
    </source>
</evidence>
<dbReference type="InterPro" id="IPR014851">
    <property type="entry name" value="BCS1_N"/>
</dbReference>
<keyword evidence="10 13" id="KW-0472">Membrane</keyword>
<dbReference type="GO" id="GO:0005524">
    <property type="term" value="F:ATP binding"/>
    <property type="evidence" value="ECO:0007669"/>
    <property type="project" value="UniProtKB-KW"/>
</dbReference>
<feature type="transmembrane region" description="Helical" evidence="13">
    <location>
        <begin position="247"/>
        <end position="268"/>
    </location>
</feature>
<evidence type="ECO:0000256" key="7">
    <source>
        <dbReference type="ARBA" id="ARBA00022840"/>
    </source>
</evidence>
<keyword evidence="17" id="KW-1185">Reference proteome</keyword>
<dbReference type="Pfam" id="PF25426">
    <property type="entry name" value="AAA_lid_BCS1"/>
    <property type="match status" value="1"/>
</dbReference>
<organism evidence="16 17">
    <name type="scientific">Fusarium ambrosium</name>
    <dbReference type="NCBI Taxonomy" id="131363"/>
    <lineage>
        <taxon>Eukaryota</taxon>
        <taxon>Fungi</taxon>
        <taxon>Dikarya</taxon>
        <taxon>Ascomycota</taxon>
        <taxon>Pezizomycotina</taxon>
        <taxon>Sordariomycetes</taxon>
        <taxon>Hypocreomycetidae</taxon>
        <taxon>Hypocreales</taxon>
        <taxon>Nectriaceae</taxon>
        <taxon>Fusarium</taxon>
        <taxon>Fusarium solani species complex</taxon>
    </lineage>
</organism>
<dbReference type="Pfam" id="PF00004">
    <property type="entry name" value="AAA"/>
    <property type="match status" value="1"/>
</dbReference>
<feature type="transmembrane region" description="Helical" evidence="13">
    <location>
        <begin position="216"/>
        <end position="240"/>
    </location>
</feature>
<dbReference type="InterPro" id="IPR003593">
    <property type="entry name" value="AAA+_ATPase"/>
</dbReference>
<feature type="region of interest" description="Disordered" evidence="12">
    <location>
        <begin position="568"/>
        <end position="595"/>
    </location>
</feature>
<dbReference type="PANTHER" id="PTHR23070">
    <property type="entry name" value="BCS1 AAA-TYPE ATPASE"/>
    <property type="match status" value="1"/>
</dbReference>
<dbReference type="InterPro" id="IPR057495">
    <property type="entry name" value="AAA_lid_BCS1"/>
</dbReference>
<keyword evidence="5" id="KW-0999">Mitochondrion inner membrane</keyword>
<dbReference type="EMBL" id="NIZV01000873">
    <property type="protein sequence ID" value="RSL79792.1"/>
    <property type="molecule type" value="Genomic_DNA"/>
</dbReference>
<dbReference type="Gene3D" id="3.40.50.300">
    <property type="entry name" value="P-loop containing nucleotide triphosphate hydrolases"/>
    <property type="match status" value="1"/>
</dbReference>
<evidence type="ECO:0000313" key="17">
    <source>
        <dbReference type="Proteomes" id="UP000288429"/>
    </source>
</evidence>
<keyword evidence="4" id="KW-0547">Nucleotide-binding</keyword>
<gene>
    <name evidence="16" type="ORF">CDV31_017176</name>
</gene>
<dbReference type="GO" id="GO:0005743">
    <property type="term" value="C:mitochondrial inner membrane"/>
    <property type="evidence" value="ECO:0007669"/>
    <property type="project" value="UniProtKB-SubCell"/>
</dbReference>
<dbReference type="InterPro" id="IPR027417">
    <property type="entry name" value="P-loop_NTPase"/>
</dbReference>
<feature type="compositionally biased region" description="Basic residues" evidence="12">
    <location>
        <begin position="580"/>
        <end position="592"/>
    </location>
</feature>
<evidence type="ECO:0008006" key="18">
    <source>
        <dbReference type="Google" id="ProtNLM"/>
    </source>
</evidence>
<dbReference type="SMART" id="SM01024">
    <property type="entry name" value="BCS1_N"/>
    <property type="match status" value="1"/>
</dbReference>
<evidence type="ECO:0000256" key="4">
    <source>
        <dbReference type="ARBA" id="ARBA00022741"/>
    </source>
</evidence>